<evidence type="ECO:0000259" key="5">
    <source>
        <dbReference type="PROSITE" id="PS50977"/>
    </source>
</evidence>
<dbReference type="PANTHER" id="PTHR30055">
    <property type="entry name" value="HTH-TYPE TRANSCRIPTIONAL REGULATOR RUTR"/>
    <property type="match status" value="1"/>
</dbReference>
<dbReference type="Proteomes" id="UP001548713">
    <property type="component" value="Unassembled WGS sequence"/>
</dbReference>
<dbReference type="PROSITE" id="PS50977">
    <property type="entry name" value="HTH_TETR_2"/>
    <property type="match status" value="1"/>
</dbReference>
<keyword evidence="7" id="KW-1185">Reference proteome</keyword>
<dbReference type="RefSeq" id="WP_353982886.1">
    <property type="nucleotide sequence ID" value="NZ_JBEWLY010000008.1"/>
</dbReference>
<evidence type="ECO:0000313" key="7">
    <source>
        <dbReference type="Proteomes" id="UP001548713"/>
    </source>
</evidence>
<comment type="caution">
    <text evidence="6">The sequence shown here is derived from an EMBL/GenBank/DDBJ whole genome shotgun (WGS) entry which is preliminary data.</text>
</comment>
<evidence type="ECO:0000256" key="1">
    <source>
        <dbReference type="ARBA" id="ARBA00023015"/>
    </source>
</evidence>
<proteinExistence type="predicted"/>
<name>A0ABV2CXZ8_9SPHN</name>
<dbReference type="SUPFAM" id="SSF46689">
    <property type="entry name" value="Homeodomain-like"/>
    <property type="match status" value="1"/>
</dbReference>
<evidence type="ECO:0000256" key="2">
    <source>
        <dbReference type="ARBA" id="ARBA00023125"/>
    </source>
</evidence>
<dbReference type="EMBL" id="JBEWLY010000008">
    <property type="protein sequence ID" value="MET1754478.1"/>
    <property type="molecule type" value="Genomic_DNA"/>
</dbReference>
<dbReference type="InterPro" id="IPR001647">
    <property type="entry name" value="HTH_TetR"/>
</dbReference>
<keyword evidence="2 4" id="KW-0238">DNA-binding</keyword>
<accession>A0ABV2CXZ8</accession>
<feature type="DNA-binding region" description="H-T-H motif" evidence="4">
    <location>
        <begin position="18"/>
        <end position="37"/>
    </location>
</feature>
<keyword evidence="3" id="KW-0804">Transcription</keyword>
<protein>
    <submittedName>
        <fullName evidence="6">TetR/AcrR family transcriptional regulator</fullName>
    </submittedName>
</protein>
<dbReference type="PRINTS" id="PR00455">
    <property type="entry name" value="HTHTETR"/>
</dbReference>
<dbReference type="Gene3D" id="1.10.357.10">
    <property type="entry name" value="Tetracycline Repressor, domain 2"/>
    <property type="match status" value="1"/>
</dbReference>
<dbReference type="Pfam" id="PF14246">
    <property type="entry name" value="TetR_C_7"/>
    <property type="match status" value="1"/>
</dbReference>
<evidence type="ECO:0000313" key="6">
    <source>
        <dbReference type="EMBL" id="MET1754478.1"/>
    </source>
</evidence>
<dbReference type="InterPro" id="IPR009057">
    <property type="entry name" value="Homeodomain-like_sf"/>
</dbReference>
<evidence type="ECO:0000256" key="4">
    <source>
        <dbReference type="PROSITE-ProRule" id="PRU00335"/>
    </source>
</evidence>
<evidence type="ECO:0000256" key="3">
    <source>
        <dbReference type="ARBA" id="ARBA00023163"/>
    </source>
</evidence>
<sequence length="186" mass="20862">MLNVALQEFIQEGYGGASLSRIVKAARISKTTLYSRYKSKEELFRAIMTQQVERLSVIRTLTASPAFNLAEGLKAYANRTLAISLEGDLLAVNRLIYSEAHRFPELGLAAAERTQVGIAQIAWFIEQCNHPERTVLAEPRDNAEAFILLLRGWYVNAMLSSREVTADEREQWVGRMVPVFIAGCRG</sequence>
<keyword evidence="1" id="KW-0805">Transcription regulation</keyword>
<dbReference type="Pfam" id="PF00440">
    <property type="entry name" value="TetR_N"/>
    <property type="match status" value="1"/>
</dbReference>
<dbReference type="PANTHER" id="PTHR30055:SF234">
    <property type="entry name" value="HTH-TYPE TRANSCRIPTIONAL REGULATOR BETI"/>
    <property type="match status" value="1"/>
</dbReference>
<organism evidence="6 7">
    <name type="scientific">Novosphingobium kalidii</name>
    <dbReference type="NCBI Taxonomy" id="3230299"/>
    <lineage>
        <taxon>Bacteria</taxon>
        <taxon>Pseudomonadati</taxon>
        <taxon>Pseudomonadota</taxon>
        <taxon>Alphaproteobacteria</taxon>
        <taxon>Sphingomonadales</taxon>
        <taxon>Sphingomonadaceae</taxon>
        <taxon>Novosphingobium</taxon>
    </lineage>
</organism>
<feature type="domain" description="HTH tetR-type" evidence="5">
    <location>
        <begin position="1"/>
        <end position="55"/>
    </location>
</feature>
<reference evidence="6 7" key="1">
    <citation type="submission" date="2024-07" db="EMBL/GenBank/DDBJ databases">
        <title>Novosphingobium kalidii RD2P27.</title>
        <authorList>
            <person name="Sun J.-Q."/>
        </authorList>
    </citation>
    <scope>NUCLEOTIDE SEQUENCE [LARGE SCALE GENOMIC DNA]</scope>
    <source>
        <strain evidence="6 7">RD2P27</strain>
    </source>
</reference>
<dbReference type="InterPro" id="IPR039536">
    <property type="entry name" value="TetR_C_Proteobacteria"/>
</dbReference>
<dbReference type="InterPro" id="IPR050109">
    <property type="entry name" value="HTH-type_TetR-like_transc_reg"/>
</dbReference>
<gene>
    <name evidence="6" type="ORF">ABVV53_03260</name>
</gene>